<dbReference type="GeneID" id="20081156"/>
<feature type="region of interest" description="Disordered" evidence="1">
    <location>
        <begin position="785"/>
        <end position="807"/>
    </location>
</feature>
<feature type="compositionally biased region" description="Polar residues" evidence="1">
    <location>
        <begin position="2122"/>
        <end position="2132"/>
    </location>
</feature>
<feature type="region of interest" description="Disordered" evidence="1">
    <location>
        <begin position="442"/>
        <end position="494"/>
    </location>
</feature>
<sequence>MVLPAYNTIAWGLLKGYPWWPVYVFDPKKLRPDLYHLGSAHQQILEQAKAEPHKWRIVYYFASYDFGLHSSAQLKTWGGKDHETFKAGYPATSCIEPKVVEQFLNALREVEDYLSTDPSERTLPYIDPSELDSSLSPPRPDVIDLADSDDDSPSVPTNPTLFQSPVVPRLPAQTSDDVVSSVPYNSLAWARPQGLPWWPVYVCDPSQLREDLHHLGRNHVPLLTRARNEPHENCLVYYFGRYMFGLLKTKVKPWNCSEHSVYENGHPKETFHKRVELVDEFAIALAEAKACFPSNGRSGPTIPYLEASDLKKSLPAPPTLVVPALSLGWTSKDGFPWLPVYVLDPSTVNPVLNHLGNKHAQGLQDALANPDELRLVYIFGCHEIISRPIGAVKPWQGAQHANFVRGFPKSVKNAAALDTLAKALEEAKNFIKASKDSRRLPFMNKEDIQFRRQDGPSASKAARTSVNPKAAPQTPSKKGIGGSPTQAKKKKTAQARSKYAGSLSWIKPINQPWWPVYVCDTQTFQPNLHFLGKSHAPLLAKAKANMTQHRLIYYLGRHVFGLHKASELQPWDCAHQSNYLNAPPIPGNSDEESAEFTSAISEALRFAECGKLEYITPNDVDPTVPSPDKQVIPYNSLAWVLREGFPWMPVYVFDPNLLKPSLANLGNGHAPLMENAIKRPTLFRLVYYFGTHELGLHRSKGVFRSWLGPDHDNLVKGLPRSMFVNKHGREWRSKNPFMFTIFETAMNEVADFVAQAPSNRLLPHLVPSDLTSGFVPFTPFNEGERRGNAGNATDEVYSNESGDDDCHGREVDSDHGLDVDEVVPGHKIQVPPRGPYDVLVWSPISKVLWLPAYVCDPFKMRSTVDTWGSKYVEMLQTVRAAPNDKRLVYFFGDHCFGVRRPTDMIRPWNCPEHEQFMRIALEQNPNAWDEAQAYSLEDSATRLLPGFTETEMRRSARDSRASSDDEDEGYGPKLHTTSVQSKPVRPRDVEVPSHSPKRRKSSASSAPTDPRKRVQRAQPPPMAKKRVVPPTPSTTEANQSSWRGQGAAKGHEPPEPLQEPSLEQPENSSTSEGESHSCSPKDLKPSEPKRHELKIAPVAIQDIPLNSLAWARMNDTPWWPVYVCDAEKVQPSLKHMGTRHRTLLNTAKEYPHSLRLVYIFGSSPSFGVCSKNMTLWQCAEHSALLKGHPAHALSGRVMRDFTKAVRDAVKYHDTDAYTRLLPDMAESDMSRYIPPQVPQNSVAWVKTGDDAPWRPGFLCDHNALDPSEHDLGKINDRIMRIIQDNPFRYRIVYFFGSRQFGVLKPKSSVQWWNCPNHTQYVEGYPSNLCENIDLEFAVKDTEAFLASDRLSNLYPFDQESESHRLRQFDDRAARKPAPNLAPAPVAPSVDLASPPPSSAPGEPHKNDAAPPKARRGRQKKQPTISDTTTIVGAPPPVSTTWTSNACVSWAKVKGYPWWPSYICDPNKLRDELVLLGNGHRSQLQQARQRPTTHKLVYYFGSNSFGLQIVDPSNPQSVIKPWNCEDHKLFRGGYPIKMSADSKNIVDEFKDAVKEAEAFLDEDPSMRLLPYMVPTDMDLTLRRPPDFPIPLNAMVWALCDSYPWMPAFVCDPSKLLCNKDKLSPQQKKLLARAMAKPDECWLVYYFGVRTFALHKTRGTIKLWDCSEYQNFVRGYAESLIVADDAWEEFANAIADAKDFMSKDENSRELPGMETMVLPIAPDAIDLTLSPDSTTQRKARSIPDLSLEDGVVPPQRSKRCEVRPGIRHHRFKLPVHREEYISANSNLSDDEAAIDDDVEAGIAASNRKLKQTKRAVDLVSSRMTPDDFKYNPAQRQFLQAIEIKAEVPGNEADASTHRLKRHKGAASDEASTDTTIDAPIVVQPSVVNRPIPPLDGDHGIQNMSESAPSIVPVESPSDEMNSTGAASSRVMQAKEHGAEMIDGAGNLNATDGVVGTAHARTEWKTHVDVHSKRTADEVEEHSVAPVESANLTSELSDEATTTPLSSSAHHRVMWAFVDGLRWWPVHPIDGVNEKDFTTEPHDIEVVHFGTYKRSLLPWDALRPWRCEDHAAWVANAATEEGYMGGEFTHAIKEAEDFLKTGDWTASWSQPNPLKDALDHAPCQDESNASLSSNKPVCHDPIAPSATSEAEVD</sequence>
<feature type="compositionally biased region" description="Basic and acidic residues" evidence="1">
    <location>
        <begin position="950"/>
        <end position="963"/>
    </location>
</feature>
<dbReference type="OrthoDB" id="62853at2759"/>
<feature type="region of interest" description="Disordered" evidence="1">
    <location>
        <begin position="1846"/>
        <end position="1871"/>
    </location>
</feature>
<dbReference type="InterPro" id="IPR000313">
    <property type="entry name" value="PWWP_dom"/>
</dbReference>
<dbReference type="STRING" id="157072.A0A024UGS1"/>
<feature type="compositionally biased region" description="Basic and acidic residues" evidence="1">
    <location>
        <begin position="442"/>
        <end position="454"/>
    </location>
</feature>
<evidence type="ECO:0000256" key="1">
    <source>
        <dbReference type="SAM" id="MobiDB-lite"/>
    </source>
</evidence>
<evidence type="ECO:0000313" key="3">
    <source>
        <dbReference type="EMBL" id="ETW05072.1"/>
    </source>
</evidence>
<dbReference type="SUPFAM" id="SSF63748">
    <property type="entry name" value="Tudor/PWWP/MBT"/>
    <property type="match status" value="5"/>
</dbReference>
<feature type="domain" description="PWWP" evidence="2">
    <location>
        <begin position="1447"/>
        <end position="1504"/>
    </location>
</feature>
<gene>
    <name evidence="3" type="ORF">H310_04106</name>
</gene>
<feature type="compositionally biased region" description="Low complexity" evidence="1">
    <location>
        <begin position="127"/>
        <end position="136"/>
    </location>
</feature>
<reference evidence="3" key="1">
    <citation type="submission" date="2013-12" db="EMBL/GenBank/DDBJ databases">
        <title>The Genome Sequence of Aphanomyces invadans NJM9701.</title>
        <authorList>
            <consortium name="The Broad Institute Genomics Platform"/>
            <person name="Russ C."/>
            <person name="Tyler B."/>
            <person name="van West P."/>
            <person name="Dieguez-Uribeondo J."/>
            <person name="Young S.K."/>
            <person name="Zeng Q."/>
            <person name="Gargeya S."/>
            <person name="Fitzgerald M."/>
            <person name="Abouelleil A."/>
            <person name="Alvarado L."/>
            <person name="Chapman S.B."/>
            <person name="Gainer-Dewar J."/>
            <person name="Goldberg J."/>
            <person name="Griggs A."/>
            <person name="Gujja S."/>
            <person name="Hansen M."/>
            <person name="Howarth C."/>
            <person name="Imamovic A."/>
            <person name="Ireland A."/>
            <person name="Larimer J."/>
            <person name="McCowan C."/>
            <person name="Murphy C."/>
            <person name="Pearson M."/>
            <person name="Poon T.W."/>
            <person name="Priest M."/>
            <person name="Roberts A."/>
            <person name="Saif S."/>
            <person name="Shea T."/>
            <person name="Sykes S."/>
            <person name="Wortman J."/>
            <person name="Nusbaum C."/>
            <person name="Birren B."/>
        </authorList>
    </citation>
    <scope>NUCLEOTIDE SEQUENCE [LARGE SCALE GENOMIC DNA]</scope>
    <source>
        <strain evidence="3">NJM9701</strain>
    </source>
</reference>
<feature type="domain" description="PWWP" evidence="2">
    <location>
        <begin position="836"/>
        <end position="908"/>
    </location>
</feature>
<feature type="region of interest" description="Disordered" evidence="1">
    <location>
        <begin position="1375"/>
        <end position="1432"/>
    </location>
</feature>
<feature type="region of interest" description="Disordered" evidence="1">
    <location>
        <begin position="1963"/>
        <end position="2000"/>
    </location>
</feature>
<feature type="compositionally biased region" description="Basic and acidic residues" evidence="1">
    <location>
        <begin position="1073"/>
        <end position="1087"/>
    </location>
</feature>
<dbReference type="EMBL" id="KI913957">
    <property type="protein sequence ID" value="ETW05072.1"/>
    <property type="molecule type" value="Genomic_DNA"/>
</dbReference>
<name>A0A024UGS1_9STRA</name>
<accession>A0A024UGS1</accession>
<feature type="compositionally biased region" description="Polar residues" evidence="1">
    <location>
        <begin position="1987"/>
        <end position="2000"/>
    </location>
</feature>
<feature type="region of interest" description="Disordered" evidence="1">
    <location>
        <begin position="118"/>
        <end position="162"/>
    </location>
</feature>
<evidence type="ECO:0000259" key="2">
    <source>
        <dbReference type="PROSITE" id="PS50812"/>
    </source>
</evidence>
<feature type="domain" description="PWWP" evidence="2">
    <location>
        <begin position="184"/>
        <end position="258"/>
    </location>
</feature>
<protein>
    <recommendedName>
        <fullName evidence="2">PWWP domain-containing protein</fullName>
    </recommendedName>
</protein>
<feature type="compositionally biased region" description="Polar residues" evidence="1">
    <location>
        <begin position="1421"/>
        <end position="1430"/>
    </location>
</feature>
<feature type="domain" description="PWWP" evidence="2">
    <location>
        <begin position="6"/>
        <end position="66"/>
    </location>
</feature>
<feature type="compositionally biased region" description="Low complexity" evidence="1">
    <location>
        <begin position="1058"/>
        <end position="1072"/>
    </location>
</feature>
<dbReference type="PROSITE" id="PS50812">
    <property type="entry name" value="PWWP"/>
    <property type="match status" value="5"/>
</dbReference>
<proteinExistence type="predicted"/>
<feature type="domain" description="PWWP" evidence="2">
    <location>
        <begin position="1105"/>
        <end position="1188"/>
    </location>
</feature>
<dbReference type="Pfam" id="PF00855">
    <property type="entry name" value="PWWP"/>
    <property type="match status" value="6"/>
</dbReference>
<organism evidence="3">
    <name type="scientific">Aphanomyces invadans</name>
    <dbReference type="NCBI Taxonomy" id="157072"/>
    <lineage>
        <taxon>Eukaryota</taxon>
        <taxon>Sar</taxon>
        <taxon>Stramenopiles</taxon>
        <taxon>Oomycota</taxon>
        <taxon>Saprolegniomycetes</taxon>
        <taxon>Saprolegniales</taxon>
        <taxon>Verrucalvaceae</taxon>
        <taxon>Aphanomyces</taxon>
    </lineage>
</organism>
<feature type="compositionally biased region" description="Basic and acidic residues" evidence="1">
    <location>
        <begin position="1963"/>
        <end position="1980"/>
    </location>
</feature>
<dbReference type="Gene3D" id="2.30.30.140">
    <property type="match status" value="10"/>
</dbReference>
<feature type="region of interest" description="Disordered" evidence="1">
    <location>
        <begin position="945"/>
        <end position="1087"/>
    </location>
</feature>
<feature type="compositionally biased region" description="Polar residues" evidence="1">
    <location>
        <begin position="1033"/>
        <end position="1043"/>
    </location>
</feature>
<dbReference type="CDD" id="cd05162">
    <property type="entry name" value="PWWP"/>
    <property type="match status" value="7"/>
</dbReference>
<dbReference type="VEuPathDB" id="FungiDB:H310_04106"/>
<dbReference type="RefSeq" id="XP_008866514.1">
    <property type="nucleotide sequence ID" value="XM_008868292.1"/>
</dbReference>
<feature type="region of interest" description="Disordered" evidence="1">
    <location>
        <begin position="2112"/>
        <end position="2150"/>
    </location>
</feature>